<keyword evidence="1" id="KW-0732">Signal</keyword>
<dbReference type="CDD" id="cd02233">
    <property type="entry name" value="cupin_HNL-like"/>
    <property type="match status" value="1"/>
</dbReference>
<accession>A0AA48HRQ9</accession>
<dbReference type="EMBL" id="AP027268">
    <property type="protein sequence ID" value="BDW93191.1"/>
    <property type="molecule type" value="Genomic_DNA"/>
</dbReference>
<keyword evidence="4" id="KW-1185">Reference proteome</keyword>
<sequence>MKYSIFALSILTSLSVFSQNSEYKLSSYLTEGTKAPNTHYLGEAWLNAIIHDDTDLGYNITKATFKANSTLDWHKHSSAQVLIIVDGEAYYQESGKEPLILKEGDVIKCEKNIEHWHSSTKFSDVTYLALYSGEQPTTWTEVLSQEYYDEVAEKLKITHKDN</sequence>
<evidence type="ECO:0000256" key="1">
    <source>
        <dbReference type="SAM" id="SignalP"/>
    </source>
</evidence>
<dbReference type="RefSeq" id="WP_224835163.1">
    <property type="nucleotide sequence ID" value="NZ_AP027268.1"/>
</dbReference>
<dbReference type="SUPFAM" id="SSF51182">
    <property type="entry name" value="RmlC-like cupins"/>
    <property type="match status" value="1"/>
</dbReference>
<dbReference type="InterPro" id="IPR047263">
    <property type="entry name" value="HNL-like_cupin"/>
</dbReference>
<name>A0AA48HRQ9_9FLAO</name>
<feature type="chain" id="PRO_5041224241" description="Cupin type-2 domain-containing protein" evidence="1">
    <location>
        <begin position="19"/>
        <end position="162"/>
    </location>
</feature>
<gene>
    <name evidence="3" type="ORF">MACH07_20230</name>
</gene>
<proteinExistence type="predicted"/>
<protein>
    <recommendedName>
        <fullName evidence="2">Cupin type-2 domain-containing protein</fullName>
    </recommendedName>
</protein>
<organism evidence="3 4">
    <name type="scientific">Flagellimonas marinaquae</name>
    <dbReference type="NCBI Taxonomy" id="254955"/>
    <lineage>
        <taxon>Bacteria</taxon>
        <taxon>Pseudomonadati</taxon>
        <taxon>Bacteroidota</taxon>
        <taxon>Flavobacteriia</taxon>
        <taxon>Flavobacteriales</taxon>
        <taxon>Flavobacteriaceae</taxon>
        <taxon>Flagellimonas</taxon>
    </lineage>
</organism>
<feature type="domain" description="Cupin type-2" evidence="2">
    <location>
        <begin position="64"/>
        <end position="129"/>
    </location>
</feature>
<evidence type="ECO:0000313" key="4">
    <source>
        <dbReference type="Proteomes" id="UP001330184"/>
    </source>
</evidence>
<dbReference type="InterPro" id="IPR011051">
    <property type="entry name" value="RmlC_Cupin_sf"/>
</dbReference>
<dbReference type="PANTHER" id="PTHR43698:SF1">
    <property type="entry name" value="BLL4564 PROTEIN"/>
    <property type="match status" value="1"/>
</dbReference>
<dbReference type="Pfam" id="PF07883">
    <property type="entry name" value="Cupin_2"/>
    <property type="match status" value="1"/>
</dbReference>
<dbReference type="PANTHER" id="PTHR43698">
    <property type="entry name" value="RIBD C-TERMINAL DOMAIN CONTAINING PROTEIN"/>
    <property type="match status" value="1"/>
</dbReference>
<dbReference type="Gene3D" id="2.60.120.10">
    <property type="entry name" value="Jelly Rolls"/>
    <property type="match status" value="1"/>
</dbReference>
<dbReference type="InterPro" id="IPR014710">
    <property type="entry name" value="RmlC-like_jellyroll"/>
</dbReference>
<dbReference type="AlphaFoldDB" id="A0AA48HRQ9"/>
<dbReference type="InterPro" id="IPR013096">
    <property type="entry name" value="Cupin_2"/>
</dbReference>
<reference evidence="3 4" key="1">
    <citation type="submission" date="2023-01" db="EMBL/GenBank/DDBJ databases">
        <title>Complete genome sequence of Muricauda aquimarina strain IFOP_LL357.</title>
        <authorList>
            <person name="Gajardo G."/>
            <person name="Ueki S."/>
            <person name="Maruyama F."/>
        </authorList>
    </citation>
    <scope>NUCLEOTIDE SEQUENCE [LARGE SCALE GENOMIC DNA]</scope>
    <source>
        <strain evidence="3 4">IFOP_LL357</strain>
    </source>
</reference>
<evidence type="ECO:0000259" key="2">
    <source>
        <dbReference type="Pfam" id="PF07883"/>
    </source>
</evidence>
<dbReference type="Proteomes" id="UP001330184">
    <property type="component" value="Chromosome"/>
</dbReference>
<feature type="signal peptide" evidence="1">
    <location>
        <begin position="1"/>
        <end position="18"/>
    </location>
</feature>
<evidence type="ECO:0000313" key="3">
    <source>
        <dbReference type="EMBL" id="BDW93191.1"/>
    </source>
</evidence>